<protein>
    <recommendedName>
        <fullName evidence="3">RING-type domain-containing protein</fullName>
    </recommendedName>
</protein>
<feature type="non-terminal residue" evidence="1">
    <location>
        <position position="1"/>
    </location>
</feature>
<dbReference type="AlphaFoldDB" id="A0A7J6KJY9"/>
<dbReference type="EMBL" id="JAAPAO010002659">
    <property type="protein sequence ID" value="KAF4647377.1"/>
    <property type="molecule type" value="Genomic_DNA"/>
</dbReference>
<feature type="non-terminal residue" evidence="1">
    <location>
        <position position="238"/>
    </location>
</feature>
<sequence length="238" mass="26232">INTDEGVFVLNTCITNSGSLIPIPRNADHLRASVALAIYRWLPPSSTATCLVCLTPLTREDPMVSWKCGCNVMYCMDCIASELLEAVCSRSFDHRATGGRCAQCRAPWKERADLQNIREQAYSYFDKILLANNYICPLSNIDLQMPVEEKFGIGRDRAHSLFVAYANLKSLAGALRINFPSDVRLSDEEIIASRGLDLVEPVLPVSLSLFSAEEIMATAISQSMANNVITPNGPVEEE</sequence>
<evidence type="ECO:0000313" key="1">
    <source>
        <dbReference type="EMBL" id="KAF4647377.1"/>
    </source>
</evidence>
<dbReference type="SUPFAM" id="SSF57850">
    <property type="entry name" value="RING/U-box"/>
    <property type="match status" value="1"/>
</dbReference>
<comment type="caution">
    <text evidence="1">The sequence shown here is derived from an EMBL/GenBank/DDBJ whole genome shotgun (WGS) entry which is preliminary data.</text>
</comment>
<reference evidence="1 2" key="1">
    <citation type="submission" date="2020-04" db="EMBL/GenBank/DDBJ databases">
        <title>Perkinsus chesapeaki whole genome sequence.</title>
        <authorList>
            <person name="Bogema D.R."/>
        </authorList>
    </citation>
    <scope>NUCLEOTIDE SEQUENCE [LARGE SCALE GENOMIC DNA]</scope>
    <source>
        <strain evidence="1">ATCC PRA-425</strain>
    </source>
</reference>
<organism evidence="1 2">
    <name type="scientific">Perkinsus chesapeaki</name>
    <name type="common">Clam parasite</name>
    <name type="synonym">Perkinsus andrewsi</name>
    <dbReference type="NCBI Taxonomy" id="330153"/>
    <lineage>
        <taxon>Eukaryota</taxon>
        <taxon>Sar</taxon>
        <taxon>Alveolata</taxon>
        <taxon>Perkinsozoa</taxon>
        <taxon>Perkinsea</taxon>
        <taxon>Perkinsida</taxon>
        <taxon>Perkinsidae</taxon>
        <taxon>Perkinsus</taxon>
    </lineage>
</organism>
<dbReference type="Proteomes" id="UP000591131">
    <property type="component" value="Unassembled WGS sequence"/>
</dbReference>
<accession>A0A7J6KJY9</accession>
<evidence type="ECO:0008006" key="3">
    <source>
        <dbReference type="Google" id="ProtNLM"/>
    </source>
</evidence>
<keyword evidence="2" id="KW-1185">Reference proteome</keyword>
<gene>
    <name evidence="1" type="ORF">FOL47_004677</name>
</gene>
<name>A0A7J6KJY9_PERCH</name>
<evidence type="ECO:0000313" key="2">
    <source>
        <dbReference type="Proteomes" id="UP000591131"/>
    </source>
</evidence>
<proteinExistence type="predicted"/>